<dbReference type="EMBL" id="AZRA01000159">
    <property type="protein sequence ID" value="KDB50300.1"/>
    <property type="molecule type" value="Genomic_DNA"/>
</dbReference>
<keyword evidence="2" id="KW-1185">Reference proteome</keyword>
<reference evidence="1 2" key="1">
    <citation type="journal article" date="2014" name="FEMS Microbiol. Ecol.">
        <title>Sphaerotilus natans encrusted with nanoball-shaped Fe(III) oxide minerals formed by nitrate-reducing mixotrophic Fe(II) oxidation.</title>
        <authorList>
            <person name="Park S."/>
            <person name="Kim D.H."/>
            <person name="Lee J.H."/>
            <person name="Hur H.G."/>
        </authorList>
    </citation>
    <scope>NUCLEOTIDE SEQUENCE [LARGE SCALE GENOMIC DNA]</scope>
    <source>
        <strain evidence="1 2">DSM 6575</strain>
    </source>
</reference>
<gene>
    <name evidence="1" type="ORF">X805_41110</name>
</gene>
<evidence type="ECO:0000313" key="2">
    <source>
        <dbReference type="Proteomes" id="UP000026714"/>
    </source>
</evidence>
<comment type="caution">
    <text evidence="1">The sequence shown here is derived from an EMBL/GenBank/DDBJ whole genome shotgun (WGS) entry which is preliminary data.</text>
</comment>
<name>A0A059KG01_9BURK</name>
<dbReference type="RefSeq" id="WP_037486202.1">
    <property type="nucleotide sequence ID" value="NZ_AZRA01000159.1"/>
</dbReference>
<accession>A0A059KG01</accession>
<dbReference type="Proteomes" id="UP000026714">
    <property type="component" value="Unassembled WGS sequence"/>
</dbReference>
<dbReference type="AlphaFoldDB" id="A0A059KG01"/>
<organism evidence="1 2">
    <name type="scientific">Sphaerotilus natans subsp. natans DSM 6575</name>
    <dbReference type="NCBI Taxonomy" id="1286631"/>
    <lineage>
        <taxon>Bacteria</taxon>
        <taxon>Pseudomonadati</taxon>
        <taxon>Pseudomonadota</taxon>
        <taxon>Betaproteobacteria</taxon>
        <taxon>Burkholderiales</taxon>
        <taxon>Sphaerotilaceae</taxon>
        <taxon>Sphaerotilus</taxon>
    </lineage>
</organism>
<evidence type="ECO:0000313" key="1">
    <source>
        <dbReference type="EMBL" id="KDB50300.1"/>
    </source>
</evidence>
<sequence length="157" mass="16989">MPDRAWQIDGDVSEWTLTDTLQNRVSLGLGPAALAARHWPDGRPRSLAVEHAIDDMEMAIERSPLRHANRDLLTLVCADPAVMSPWIPAGAELHRDEVEQAFSAWVATLDRFGAADPSASGSAAAALLMLRELMHHLGFQRFCVSVTVMPGMPAGPG</sequence>
<proteinExistence type="predicted"/>
<protein>
    <submittedName>
        <fullName evidence="1">Uncharacterized protein</fullName>
    </submittedName>
</protein>
<dbReference type="STRING" id="34103.SAMN05421778_1454"/>